<name>A0ABY9TJ32_9GAMM</name>
<dbReference type="InterPro" id="IPR005623">
    <property type="entry name" value="Chaperone_NapD_NO3_reduct"/>
</dbReference>
<reference evidence="6" key="1">
    <citation type="submission" date="2023-09" db="EMBL/GenBank/DDBJ databases">
        <authorList>
            <person name="Li S."/>
            <person name="Li X."/>
            <person name="Zhang C."/>
            <person name="Zhao Z."/>
        </authorList>
    </citation>
    <scope>NUCLEOTIDE SEQUENCE [LARGE SCALE GENOMIC DNA]</scope>
    <source>
        <strain evidence="6">SQ345</strain>
    </source>
</reference>
<protein>
    <recommendedName>
        <fullName evidence="4">Chaperone NapD</fullName>
    </recommendedName>
    <alternativeName>
        <fullName evidence="4">NapA signal peptide-binding chaperone NapD</fullName>
    </alternativeName>
</protein>
<dbReference type="EMBL" id="CP134146">
    <property type="protein sequence ID" value="WNC67789.1"/>
    <property type="molecule type" value="Genomic_DNA"/>
</dbReference>
<evidence type="ECO:0000256" key="1">
    <source>
        <dbReference type="ARBA" id="ARBA00004496"/>
    </source>
</evidence>
<comment type="similarity">
    <text evidence="4">Belongs to the NapD family.</text>
</comment>
<gene>
    <name evidence="4" type="primary">napD</name>
    <name evidence="5" type="ORF">RI845_14830</name>
</gene>
<evidence type="ECO:0000256" key="3">
    <source>
        <dbReference type="ARBA" id="ARBA00023186"/>
    </source>
</evidence>
<dbReference type="Pfam" id="PF03927">
    <property type="entry name" value="NapD"/>
    <property type="match status" value="1"/>
</dbReference>
<comment type="subcellular location">
    <subcellularLocation>
        <location evidence="1 4">Cytoplasm</location>
    </subcellularLocation>
</comment>
<dbReference type="RefSeq" id="WP_348386948.1">
    <property type="nucleotide sequence ID" value="NZ_CP134146.1"/>
</dbReference>
<keyword evidence="6" id="KW-1185">Reference proteome</keyword>
<comment type="subunit">
    <text evidence="4">Interacts with the cytoplasmic NapA precursor.</text>
</comment>
<dbReference type="PANTHER" id="PTHR38603:SF1">
    <property type="entry name" value="CHAPERONE NAPD"/>
    <property type="match status" value="1"/>
</dbReference>
<dbReference type="PANTHER" id="PTHR38603">
    <property type="entry name" value="CHAPERONE NAPD"/>
    <property type="match status" value="1"/>
</dbReference>
<evidence type="ECO:0000313" key="6">
    <source>
        <dbReference type="Proteomes" id="UP001248581"/>
    </source>
</evidence>
<accession>A0ABY9TJ32</accession>
<evidence type="ECO:0000256" key="4">
    <source>
        <dbReference type="HAMAP-Rule" id="MF_02200"/>
    </source>
</evidence>
<evidence type="ECO:0000313" key="5">
    <source>
        <dbReference type="EMBL" id="WNC67789.1"/>
    </source>
</evidence>
<dbReference type="Proteomes" id="UP001248581">
    <property type="component" value="Chromosome"/>
</dbReference>
<dbReference type="HAMAP" id="MF_02200">
    <property type="entry name" value="NapD"/>
    <property type="match status" value="1"/>
</dbReference>
<comment type="function">
    <text evidence="4">Chaperone for NapA, the catalytic subunit of the periplasmic nitrate reductase. It binds directly and specifically to the twin-arginine signal peptide of NapA, preventing premature interaction with the Tat translocase and premature export.</text>
</comment>
<proteinExistence type="inferred from homology"/>
<sequence>MTETTEYHVASFIAQIDVSKKDAVIKSIEATPGAEIHASNDTGKIVFTIEADNQRIIGNYADQIKDQSGIFTLAPVYHQYLEE</sequence>
<keyword evidence="3 4" id="KW-0143">Chaperone</keyword>
<dbReference type="Gene3D" id="3.30.70.920">
    <property type="match status" value="1"/>
</dbReference>
<organism evidence="5 6">
    <name type="scientific">Thalassotalea nanhaiensis</name>
    <dbReference type="NCBI Taxonomy" id="3065648"/>
    <lineage>
        <taxon>Bacteria</taxon>
        <taxon>Pseudomonadati</taxon>
        <taxon>Pseudomonadota</taxon>
        <taxon>Gammaproteobacteria</taxon>
        <taxon>Alteromonadales</taxon>
        <taxon>Colwelliaceae</taxon>
        <taxon>Thalassotalea</taxon>
    </lineage>
</organism>
<evidence type="ECO:0000256" key="2">
    <source>
        <dbReference type="ARBA" id="ARBA00022490"/>
    </source>
</evidence>
<keyword evidence="2 4" id="KW-0963">Cytoplasm</keyword>